<organism evidence="11">
    <name type="scientific">Arctica islandica</name>
    <name type="common">Ocean quahog</name>
    <name type="synonym">Venus islandica</name>
    <dbReference type="NCBI Taxonomy" id="59239"/>
    <lineage>
        <taxon>Eukaryota</taxon>
        <taxon>Metazoa</taxon>
        <taxon>Spiralia</taxon>
        <taxon>Lophotrochozoa</taxon>
        <taxon>Mollusca</taxon>
        <taxon>Bivalvia</taxon>
        <taxon>Autobranchia</taxon>
        <taxon>Heteroconchia</taxon>
        <taxon>Euheterodonta</taxon>
        <taxon>Imparidentia</taxon>
        <taxon>Neoheterodontei</taxon>
        <taxon>Venerida</taxon>
        <taxon>Arcticoidea</taxon>
        <taxon>Arcticidae</taxon>
        <taxon>Arctica</taxon>
    </lineage>
</organism>
<dbReference type="EMBL" id="KF465718">
    <property type="protein sequence ID" value="AHB12615.1"/>
    <property type="molecule type" value="Genomic_DNA"/>
</dbReference>
<evidence type="ECO:0000313" key="18">
    <source>
        <dbReference type="EMBL" id="AHB12607.1"/>
    </source>
</evidence>
<dbReference type="EMBL" id="KF465723">
    <property type="protein sequence ID" value="AHB12625.1"/>
    <property type="molecule type" value="Genomic_DNA"/>
</dbReference>
<evidence type="ECO:0000313" key="21">
    <source>
        <dbReference type="EMBL" id="AHB12613.1"/>
    </source>
</evidence>
<reference evidence="11" key="1">
    <citation type="submission" date="2012-11" db="EMBL/GenBank/DDBJ databases">
        <authorList>
            <person name="Gloeckner G."/>
            <person name="Abele D."/>
        </authorList>
    </citation>
    <scope>NUCLEOTIDE SEQUENCE</scope>
    <source>
        <strain evidence="26">101ISMRD</strain>
        <strain evidence="28">108MRD10</strain>
        <strain evidence="16">10MRD</strain>
        <strain evidence="27">111MRD10</strain>
        <strain evidence="18">24N10</strain>
        <strain evidence="14">27661</strain>
        <strain evidence="24">276614</strain>
        <strain evidence="13">276617</strain>
        <strain evidence="25">27663</strain>
        <strain evidence="22">27668</strain>
        <strain evidence="12">33MRD10</strain>
        <strain evidence="15">37N10</strain>
        <strain evidence="17">44N10</strain>
        <strain evidence="19">47MRD10</strain>
        <strain evidence="20">72IS10N</strain>
        <strain evidence="21">86IS10N</strain>
        <strain evidence="23">95MRD10</strain>
    </source>
</reference>
<evidence type="ECO:0000313" key="14">
    <source>
        <dbReference type="EMBL" id="AHB12599.1"/>
    </source>
</evidence>
<dbReference type="EMBL" id="KF465717">
    <property type="protein sequence ID" value="AHB12613.1"/>
    <property type="molecule type" value="Genomic_DNA"/>
</dbReference>
<keyword evidence="7" id="KW-0520">NAD</keyword>
<dbReference type="Gene3D" id="1.10.287.3510">
    <property type="match status" value="1"/>
</dbReference>
<evidence type="ECO:0000256" key="3">
    <source>
        <dbReference type="ARBA" id="ARBA00016612"/>
    </source>
</evidence>
<gene>
    <name evidence="11" type="primary">nad4L</name>
</gene>
<keyword evidence="6 10" id="KW-1133">Transmembrane helix</keyword>
<evidence type="ECO:0000256" key="7">
    <source>
        <dbReference type="ARBA" id="ARBA00023027"/>
    </source>
</evidence>
<evidence type="ECO:0000256" key="6">
    <source>
        <dbReference type="ARBA" id="ARBA00022989"/>
    </source>
</evidence>
<keyword evidence="4 10" id="KW-0812">Transmembrane</keyword>
<evidence type="ECO:0000313" key="27">
    <source>
        <dbReference type="EMBL" id="AHB12625.1"/>
    </source>
</evidence>
<dbReference type="EMBL" id="KF465709">
    <property type="protein sequence ID" value="AHB12597.1"/>
    <property type="molecule type" value="Genomic_DNA"/>
</dbReference>
<sequence>MSLCFIFFIFSFFFVSFHEKHFLSLLLIFEVLTISVFIGSLFFIGLSMNLMGLYFCVVLLTLGVCEAVLGLSLLVSSVRFTGKKQVKSFSFLGF</sequence>
<evidence type="ECO:0000313" key="26">
    <source>
        <dbReference type="EMBL" id="AHB12623.1"/>
    </source>
</evidence>
<evidence type="ECO:0000256" key="5">
    <source>
        <dbReference type="ARBA" id="ARBA00022967"/>
    </source>
</evidence>
<dbReference type="GO" id="GO:0016020">
    <property type="term" value="C:membrane"/>
    <property type="evidence" value="ECO:0007669"/>
    <property type="project" value="UniProtKB-SubCell"/>
</dbReference>
<evidence type="ECO:0000256" key="1">
    <source>
        <dbReference type="ARBA" id="ARBA00004141"/>
    </source>
</evidence>
<dbReference type="AlphaFoldDB" id="T1QR06"/>
<dbReference type="EMBL" id="KF465713">
    <property type="protein sequence ID" value="AHB12605.1"/>
    <property type="molecule type" value="Genomic_DNA"/>
</dbReference>
<comment type="similarity">
    <text evidence="2">Belongs to the complex I subunit 4L family.</text>
</comment>
<evidence type="ECO:0000313" key="17">
    <source>
        <dbReference type="EMBL" id="AHB12605.1"/>
    </source>
</evidence>
<dbReference type="EMBL" id="KF465710">
    <property type="protein sequence ID" value="AHB12599.1"/>
    <property type="molecule type" value="Genomic_DNA"/>
</dbReference>
<dbReference type="EMBL" id="KF363952">
    <property type="protein sequence ID" value="AGW53612.1"/>
    <property type="molecule type" value="Genomic_DNA"/>
</dbReference>
<feature type="transmembrane region" description="Helical" evidence="10">
    <location>
        <begin position="27"/>
        <end position="46"/>
    </location>
</feature>
<reference evidence="11" key="2">
    <citation type="journal article" date="2013" name="PLoS ONE">
        <title>The mitochondrial genome of Arctica islandica; Phylogeny and variation.</title>
        <authorList>
            <person name="Glockner G."/>
            <person name="Heinze I."/>
            <person name="Platzer M."/>
            <person name="Held C."/>
            <person name="Abele D."/>
        </authorList>
    </citation>
    <scope>NUCLEOTIDE SEQUENCE</scope>
    <source>
        <strain evidence="26">101ISMRD</strain>
        <strain evidence="28">108MRD10</strain>
        <strain evidence="16">10MRD</strain>
        <strain evidence="27">111MRD10</strain>
        <strain evidence="18">24N10</strain>
        <strain evidence="14">27661</strain>
        <strain evidence="24">276614</strain>
        <strain evidence="13">276617</strain>
        <strain evidence="25">27663</strain>
        <strain evidence="22">27668</strain>
        <strain evidence="12">33MRD10</strain>
        <strain evidence="15">37N10</strain>
        <strain evidence="17">44N10</strain>
        <strain evidence="19">47MRD10</strain>
        <strain evidence="20">72IS10N</strain>
        <strain evidence="21">86IS10N</strain>
        <strain evidence="23">95MRD10</strain>
    </source>
</reference>
<evidence type="ECO:0000313" key="13">
    <source>
        <dbReference type="EMBL" id="AHB12597.1"/>
    </source>
</evidence>
<evidence type="ECO:0000313" key="11">
    <source>
        <dbReference type="EMBL" id="AGC84102.1"/>
    </source>
</evidence>
<evidence type="ECO:0000313" key="22">
    <source>
        <dbReference type="EMBL" id="AHB12615.1"/>
    </source>
</evidence>
<evidence type="ECO:0000313" key="19">
    <source>
        <dbReference type="EMBL" id="AHB12609.1"/>
    </source>
</evidence>
<dbReference type="EMBL" id="KF465712">
    <property type="protein sequence ID" value="AHB12603.1"/>
    <property type="molecule type" value="Genomic_DNA"/>
</dbReference>
<dbReference type="InterPro" id="IPR039428">
    <property type="entry name" value="NUOK/Mnh_C1-like"/>
</dbReference>
<dbReference type="EMBL" id="KF465722">
    <property type="protein sequence ID" value="AHB12623.1"/>
    <property type="molecule type" value="Genomic_DNA"/>
</dbReference>
<name>T1QR06_ARCIS</name>
<dbReference type="EMBL" id="KF465711">
    <property type="protein sequence ID" value="AHB12601.1"/>
    <property type="molecule type" value="Genomic_DNA"/>
</dbReference>
<dbReference type="EMBL" id="KF465724">
    <property type="protein sequence ID" value="AHB12627.1"/>
    <property type="molecule type" value="Genomic_DNA"/>
</dbReference>
<geneLocation type="mitochondrion" evidence="11"/>
<keyword evidence="8 10" id="KW-0472">Membrane</keyword>
<dbReference type="Pfam" id="PF00420">
    <property type="entry name" value="Oxidored_q2"/>
    <property type="match status" value="1"/>
</dbReference>
<keyword evidence="11" id="KW-0496">Mitochondrion</keyword>
<evidence type="ECO:0000313" key="12">
    <source>
        <dbReference type="EMBL" id="AHB12595.1"/>
    </source>
</evidence>
<proteinExistence type="inferred from homology"/>
<dbReference type="EMBL" id="KF465715">
    <property type="protein sequence ID" value="AHB12609.1"/>
    <property type="molecule type" value="Genomic_DNA"/>
</dbReference>
<protein>
    <recommendedName>
        <fullName evidence="3">NADH-ubiquinone oxidoreductase chain 4L</fullName>
    </recommendedName>
    <alternativeName>
        <fullName evidence="9">NADH dehydrogenase subunit 4L</fullName>
    </alternativeName>
</protein>
<dbReference type="EMBL" id="KF465708">
    <property type="protein sequence ID" value="AHB12595.1"/>
    <property type="molecule type" value="Genomic_DNA"/>
</dbReference>
<keyword evidence="5" id="KW-1278">Translocase</keyword>
<dbReference type="EMBL" id="KF465721">
    <property type="protein sequence ID" value="AHB12621.1"/>
    <property type="molecule type" value="Genomic_DNA"/>
</dbReference>
<dbReference type="EMBL" id="KF465720">
    <property type="protein sequence ID" value="AHB12619.1"/>
    <property type="molecule type" value="Genomic_DNA"/>
</dbReference>
<evidence type="ECO:0000256" key="10">
    <source>
        <dbReference type="SAM" id="Phobius"/>
    </source>
</evidence>
<evidence type="ECO:0000256" key="4">
    <source>
        <dbReference type="ARBA" id="ARBA00022692"/>
    </source>
</evidence>
<evidence type="ECO:0000313" key="25">
    <source>
        <dbReference type="EMBL" id="AHB12621.1"/>
    </source>
</evidence>
<evidence type="ECO:0000256" key="2">
    <source>
        <dbReference type="ARBA" id="ARBA00010519"/>
    </source>
</evidence>
<evidence type="ECO:0000256" key="8">
    <source>
        <dbReference type="ARBA" id="ARBA00023136"/>
    </source>
</evidence>
<dbReference type="EMBL" id="KF363951">
    <property type="protein sequence ID" value="AGW53600.1"/>
    <property type="molecule type" value="Genomic_DNA"/>
</dbReference>
<feature type="transmembrane region" description="Helical" evidence="10">
    <location>
        <begin position="53"/>
        <end position="75"/>
    </location>
</feature>
<evidence type="ECO:0000256" key="9">
    <source>
        <dbReference type="ARBA" id="ARBA00031586"/>
    </source>
</evidence>
<evidence type="ECO:0000313" key="24">
    <source>
        <dbReference type="EMBL" id="AHB12619.1"/>
    </source>
</evidence>
<dbReference type="EMBL" id="KF465714">
    <property type="protein sequence ID" value="AHB12607.1"/>
    <property type="molecule type" value="Genomic_DNA"/>
</dbReference>
<evidence type="ECO:0000313" key="16">
    <source>
        <dbReference type="EMBL" id="AHB12603.1"/>
    </source>
</evidence>
<evidence type="ECO:0000313" key="15">
    <source>
        <dbReference type="EMBL" id="AHB12601.1"/>
    </source>
</evidence>
<evidence type="ECO:0000313" key="20">
    <source>
        <dbReference type="EMBL" id="AHB12611.1"/>
    </source>
</evidence>
<dbReference type="EMBL" id="KC197241">
    <property type="protein sequence ID" value="AGC84102.1"/>
    <property type="molecule type" value="Genomic_DNA"/>
</dbReference>
<evidence type="ECO:0000313" key="23">
    <source>
        <dbReference type="EMBL" id="AHB12617.1"/>
    </source>
</evidence>
<comment type="subcellular location">
    <subcellularLocation>
        <location evidence="1">Membrane</location>
        <topology evidence="1">Multi-pass membrane protein</topology>
    </subcellularLocation>
</comment>
<accession>T1QR06</accession>
<dbReference type="EMBL" id="KF465719">
    <property type="protein sequence ID" value="AHB12617.1"/>
    <property type="molecule type" value="Genomic_DNA"/>
</dbReference>
<evidence type="ECO:0000313" key="28">
    <source>
        <dbReference type="EMBL" id="AHB12627.1"/>
    </source>
</evidence>
<dbReference type="EMBL" id="KF465716">
    <property type="protein sequence ID" value="AHB12611.1"/>
    <property type="molecule type" value="Genomic_DNA"/>
</dbReference>